<comment type="caution">
    <text evidence="3">The sequence shown here is derived from an EMBL/GenBank/DDBJ whole genome shotgun (WGS) entry which is preliminary data.</text>
</comment>
<proteinExistence type="predicted"/>
<protein>
    <submittedName>
        <fullName evidence="3">Uncharacterized protein</fullName>
    </submittedName>
</protein>
<feature type="transmembrane region" description="Helical" evidence="1">
    <location>
        <begin position="59"/>
        <end position="76"/>
    </location>
</feature>
<evidence type="ECO:0000313" key="2">
    <source>
        <dbReference type="EMBL" id="ORX84307.1"/>
    </source>
</evidence>
<dbReference type="AlphaFoldDB" id="A0A1Y1ZD19"/>
<gene>
    <name evidence="3" type="ORF">K493DRAFT_309946</name>
    <name evidence="2" type="ORF">K493DRAFT_320124</name>
</gene>
<evidence type="ECO:0000313" key="3">
    <source>
        <dbReference type="EMBL" id="ORY08141.1"/>
    </source>
</evidence>
<sequence length="77" mass="8804">MFSTKNSHNFPQIECDGHESWAGEYIYPNGWTAIGSKRVVAKIADPHWNLQRDPHVKNAATLFTLIFALLFINTFIL</sequence>
<keyword evidence="1" id="KW-0472">Membrane</keyword>
<organism evidence="3 4">
    <name type="scientific">Basidiobolus meristosporus CBS 931.73</name>
    <dbReference type="NCBI Taxonomy" id="1314790"/>
    <lineage>
        <taxon>Eukaryota</taxon>
        <taxon>Fungi</taxon>
        <taxon>Fungi incertae sedis</taxon>
        <taxon>Zoopagomycota</taxon>
        <taxon>Entomophthoromycotina</taxon>
        <taxon>Basidiobolomycetes</taxon>
        <taxon>Basidiobolales</taxon>
        <taxon>Basidiobolaceae</taxon>
        <taxon>Basidiobolus</taxon>
    </lineage>
</organism>
<evidence type="ECO:0000313" key="4">
    <source>
        <dbReference type="Proteomes" id="UP000193498"/>
    </source>
</evidence>
<dbReference type="InParanoid" id="A0A1Y1ZD19"/>
<dbReference type="EMBL" id="MCFE01000614">
    <property type="protein sequence ID" value="ORX84307.1"/>
    <property type="molecule type" value="Genomic_DNA"/>
</dbReference>
<evidence type="ECO:0000256" key="1">
    <source>
        <dbReference type="SAM" id="Phobius"/>
    </source>
</evidence>
<accession>A0A1Y1ZD19</accession>
<dbReference type="Proteomes" id="UP000193498">
    <property type="component" value="Unassembled WGS sequence"/>
</dbReference>
<reference evidence="3 4" key="1">
    <citation type="submission" date="2016-07" db="EMBL/GenBank/DDBJ databases">
        <title>Pervasive Adenine N6-methylation of Active Genes in Fungi.</title>
        <authorList>
            <consortium name="DOE Joint Genome Institute"/>
            <person name="Mondo S.J."/>
            <person name="Dannebaum R.O."/>
            <person name="Kuo R.C."/>
            <person name="Labutti K."/>
            <person name="Haridas S."/>
            <person name="Kuo A."/>
            <person name="Salamov A."/>
            <person name="Ahrendt S.R."/>
            <person name="Lipzen A."/>
            <person name="Sullivan W."/>
            <person name="Andreopoulos W.B."/>
            <person name="Clum A."/>
            <person name="Lindquist E."/>
            <person name="Daum C."/>
            <person name="Ramamoorthy G.K."/>
            <person name="Gryganskyi A."/>
            <person name="Culley D."/>
            <person name="Magnuson J.K."/>
            <person name="James T.Y."/>
            <person name="O'Malley M.A."/>
            <person name="Stajich J.E."/>
            <person name="Spatafora J.W."/>
            <person name="Visel A."/>
            <person name="Grigoriev I.V."/>
        </authorList>
    </citation>
    <scope>NUCLEOTIDE SEQUENCE [LARGE SCALE GENOMIC DNA]</scope>
    <source>
        <strain evidence="3 4">CBS 931.73</strain>
    </source>
</reference>
<name>A0A1Y1ZD19_9FUNG</name>
<keyword evidence="4" id="KW-1185">Reference proteome</keyword>
<dbReference type="EMBL" id="MCFE01000003">
    <property type="protein sequence ID" value="ORY08141.1"/>
    <property type="molecule type" value="Genomic_DNA"/>
</dbReference>
<keyword evidence="1" id="KW-1133">Transmembrane helix</keyword>
<keyword evidence="1" id="KW-0812">Transmembrane</keyword>